<evidence type="ECO:0000256" key="4">
    <source>
        <dbReference type="ARBA" id="ARBA00021948"/>
    </source>
</evidence>
<sequence>MPESVRRYHPEWAIVAVDVIRATTTAITAAAMGRRCFPAPTIAAALALAGEFEHPLLAGESGGKMPAAFEMDNSPSQLAGRNDIDRPLVLVSSSGTKVIDEAAGCEAIYLACYRSYSVLASYLDGRHDRVAVIGAGSLGEFREEDQICCAWVAARLMEQGYVPENRETTAIVARWRDAPPEACLGSRSVEFLKRTGRTNDLDFILGHIDDLRHVFAVRNGEVKMISGRAPVKRDEQPEEAVVEC</sequence>
<keyword evidence="5 8" id="KW-0378">Hydrolase</keyword>
<accession>Q01WZ0</accession>
<dbReference type="GO" id="GO:0050532">
    <property type="term" value="F:2-phosphosulfolactate phosphatase activity"/>
    <property type="evidence" value="ECO:0007669"/>
    <property type="project" value="UniProtKB-EC"/>
</dbReference>
<dbReference type="GO" id="GO:0000287">
    <property type="term" value="F:magnesium ion binding"/>
    <property type="evidence" value="ECO:0007669"/>
    <property type="project" value="InterPro"/>
</dbReference>
<organism evidence="8">
    <name type="scientific">Solibacter usitatus (strain Ellin6076)</name>
    <dbReference type="NCBI Taxonomy" id="234267"/>
    <lineage>
        <taxon>Bacteria</taxon>
        <taxon>Pseudomonadati</taxon>
        <taxon>Acidobacteriota</taxon>
        <taxon>Terriglobia</taxon>
        <taxon>Bryobacterales</taxon>
        <taxon>Solibacteraceae</taxon>
        <taxon>Candidatus Solibacter</taxon>
    </lineage>
</organism>
<dbReference type="STRING" id="234267.Acid_4866"/>
<proteinExistence type="inferred from homology"/>
<dbReference type="EMBL" id="CP000473">
    <property type="protein sequence ID" value="ABJ85825.1"/>
    <property type="molecule type" value="Genomic_DNA"/>
</dbReference>
<keyword evidence="6" id="KW-0460">Magnesium</keyword>
<protein>
    <recommendedName>
        <fullName evidence="4">Probable 2-phosphosulfolactate phosphatase</fullName>
        <ecNumber evidence="3">3.1.3.71</ecNumber>
    </recommendedName>
</protein>
<dbReference type="HOGENOM" id="CLU_070028_0_0_0"/>
<dbReference type="SUPFAM" id="SSF142823">
    <property type="entry name" value="ComB-like"/>
    <property type="match status" value="1"/>
</dbReference>
<evidence type="ECO:0000256" key="2">
    <source>
        <dbReference type="ARBA" id="ARBA00009997"/>
    </source>
</evidence>
<comment type="similarity">
    <text evidence="2">Belongs to the ComB family.</text>
</comment>
<dbReference type="Pfam" id="PF04029">
    <property type="entry name" value="2-ph_phosp"/>
    <property type="match status" value="1"/>
</dbReference>
<dbReference type="eggNOG" id="COG2045">
    <property type="taxonomic scope" value="Bacteria"/>
</dbReference>
<name>Q01WZ0_SOLUE</name>
<evidence type="ECO:0000256" key="3">
    <source>
        <dbReference type="ARBA" id="ARBA00012953"/>
    </source>
</evidence>
<dbReference type="AlphaFoldDB" id="Q01WZ0"/>
<dbReference type="Gene3D" id="3.90.1560.10">
    <property type="entry name" value="ComB-like"/>
    <property type="match status" value="1"/>
</dbReference>
<comment type="catalytic activity">
    <reaction evidence="7">
        <text>(2R)-O-phospho-3-sulfolactate + H2O = (2R)-3-sulfolactate + phosphate</text>
        <dbReference type="Rhea" id="RHEA:23416"/>
        <dbReference type="ChEBI" id="CHEBI:15377"/>
        <dbReference type="ChEBI" id="CHEBI:15597"/>
        <dbReference type="ChEBI" id="CHEBI:43474"/>
        <dbReference type="ChEBI" id="CHEBI:58738"/>
        <dbReference type="EC" id="3.1.3.71"/>
    </reaction>
</comment>
<gene>
    <name evidence="8" type="ordered locus">Acid_4866</name>
</gene>
<evidence type="ECO:0000256" key="6">
    <source>
        <dbReference type="ARBA" id="ARBA00022842"/>
    </source>
</evidence>
<dbReference type="InterPro" id="IPR036702">
    <property type="entry name" value="ComB-like_sf"/>
</dbReference>
<evidence type="ECO:0000256" key="5">
    <source>
        <dbReference type="ARBA" id="ARBA00022801"/>
    </source>
</evidence>
<dbReference type="InParanoid" id="Q01WZ0"/>
<dbReference type="KEGG" id="sus:Acid_4866"/>
<dbReference type="EC" id="3.1.3.71" evidence="3"/>
<evidence type="ECO:0000256" key="1">
    <source>
        <dbReference type="ARBA" id="ARBA00001946"/>
    </source>
</evidence>
<dbReference type="PANTHER" id="PTHR37311">
    <property type="entry name" value="2-PHOSPHOSULFOLACTATE PHOSPHATASE-RELATED"/>
    <property type="match status" value="1"/>
</dbReference>
<comment type="cofactor">
    <cofactor evidence="1">
        <name>Mg(2+)</name>
        <dbReference type="ChEBI" id="CHEBI:18420"/>
    </cofactor>
</comment>
<evidence type="ECO:0000256" key="7">
    <source>
        <dbReference type="ARBA" id="ARBA00033711"/>
    </source>
</evidence>
<dbReference type="PANTHER" id="PTHR37311:SF1">
    <property type="entry name" value="2-PHOSPHOSULFOLACTATE PHOSPHATASE-RELATED"/>
    <property type="match status" value="1"/>
</dbReference>
<reference evidence="8" key="1">
    <citation type="submission" date="2006-10" db="EMBL/GenBank/DDBJ databases">
        <title>Complete sequence of Solibacter usitatus Ellin6076.</title>
        <authorList>
            <consortium name="US DOE Joint Genome Institute"/>
            <person name="Copeland A."/>
            <person name="Lucas S."/>
            <person name="Lapidus A."/>
            <person name="Barry K."/>
            <person name="Detter J.C."/>
            <person name="Glavina del Rio T."/>
            <person name="Hammon N."/>
            <person name="Israni S."/>
            <person name="Dalin E."/>
            <person name="Tice H."/>
            <person name="Pitluck S."/>
            <person name="Thompson L.S."/>
            <person name="Brettin T."/>
            <person name="Bruce D."/>
            <person name="Han C."/>
            <person name="Tapia R."/>
            <person name="Gilna P."/>
            <person name="Schmutz J."/>
            <person name="Larimer F."/>
            <person name="Land M."/>
            <person name="Hauser L."/>
            <person name="Kyrpides N."/>
            <person name="Mikhailova N."/>
            <person name="Janssen P.H."/>
            <person name="Kuske C.R."/>
            <person name="Richardson P."/>
        </authorList>
    </citation>
    <scope>NUCLEOTIDE SEQUENCE</scope>
    <source>
        <strain evidence="8">Ellin6076</strain>
    </source>
</reference>
<evidence type="ECO:0000313" key="8">
    <source>
        <dbReference type="EMBL" id="ABJ85825.1"/>
    </source>
</evidence>
<dbReference type="InterPro" id="IPR005238">
    <property type="entry name" value="ComB-like"/>
</dbReference>
<dbReference type="GO" id="GO:0050545">
    <property type="term" value="F:sulfopyruvate decarboxylase activity"/>
    <property type="evidence" value="ECO:0007669"/>
    <property type="project" value="TreeGrafter"/>
</dbReference>